<sequence length="224" mass="24709">MPKGLHELCRRLDPDFDISRLCIKVPARWEGMQACRQLTKLGIKTLATTLHSLEQAILAAEAGCIYVSPFVHELRTFFNDDYVDTNPILPLCTQIQQYYSQHSYPTRVKACCLKSVDEAVQITGVHALTIGPSLVQALLDSTPRSHNELSALSSFENGTNAGGRNELEPRPRTSLIDDEAGYRNAYANCNNGAGKPKTEDAIALFSEYQIKLEDMLGSAFSSQG</sequence>
<dbReference type="GO" id="GO:0009052">
    <property type="term" value="P:pentose-phosphate shunt, non-oxidative branch"/>
    <property type="evidence" value="ECO:0007669"/>
    <property type="project" value="TreeGrafter"/>
</dbReference>
<keyword evidence="3" id="KW-1185">Reference proteome</keyword>
<dbReference type="GO" id="GO:0005975">
    <property type="term" value="P:carbohydrate metabolic process"/>
    <property type="evidence" value="ECO:0007669"/>
    <property type="project" value="InterPro"/>
</dbReference>
<dbReference type="Gene3D" id="3.20.20.70">
    <property type="entry name" value="Aldolase class I"/>
    <property type="match status" value="1"/>
</dbReference>
<dbReference type="OrthoDB" id="1711136at2759"/>
<name>A0A1Y1ZZP3_9PLEO</name>
<dbReference type="Proteomes" id="UP000193144">
    <property type="component" value="Unassembled WGS sequence"/>
</dbReference>
<keyword evidence="1" id="KW-0704">Schiff base</keyword>
<dbReference type="STRING" id="1231657.A0A1Y1ZZP3"/>
<dbReference type="SUPFAM" id="SSF51569">
    <property type="entry name" value="Aldolase"/>
    <property type="match status" value="1"/>
</dbReference>
<dbReference type="GO" id="GO:0004801">
    <property type="term" value="F:transaldolase activity"/>
    <property type="evidence" value="ECO:0007669"/>
    <property type="project" value="TreeGrafter"/>
</dbReference>
<dbReference type="EMBL" id="MCFA01000023">
    <property type="protein sequence ID" value="ORY15688.1"/>
    <property type="molecule type" value="Genomic_DNA"/>
</dbReference>
<dbReference type="AlphaFoldDB" id="A0A1Y1ZZP3"/>
<protein>
    <submittedName>
        <fullName evidence="2">Putative transaldolase</fullName>
    </submittedName>
</protein>
<accession>A0A1Y1ZZP3</accession>
<dbReference type="PANTHER" id="PTHR10683">
    <property type="entry name" value="TRANSALDOLASE"/>
    <property type="match status" value="1"/>
</dbReference>
<dbReference type="InterPro" id="IPR001585">
    <property type="entry name" value="TAL/FSA"/>
</dbReference>
<gene>
    <name evidence="2" type="ORF">BCR34DRAFT_161252</name>
</gene>
<dbReference type="PANTHER" id="PTHR10683:SF34">
    <property type="entry name" value="TRANSALDOLASE"/>
    <property type="match status" value="1"/>
</dbReference>
<dbReference type="Pfam" id="PF00923">
    <property type="entry name" value="TAL_FSA"/>
    <property type="match status" value="1"/>
</dbReference>
<evidence type="ECO:0000256" key="1">
    <source>
        <dbReference type="ARBA" id="ARBA00023270"/>
    </source>
</evidence>
<organism evidence="2 3">
    <name type="scientific">Clohesyomyces aquaticus</name>
    <dbReference type="NCBI Taxonomy" id="1231657"/>
    <lineage>
        <taxon>Eukaryota</taxon>
        <taxon>Fungi</taxon>
        <taxon>Dikarya</taxon>
        <taxon>Ascomycota</taxon>
        <taxon>Pezizomycotina</taxon>
        <taxon>Dothideomycetes</taxon>
        <taxon>Pleosporomycetidae</taxon>
        <taxon>Pleosporales</taxon>
        <taxon>Lindgomycetaceae</taxon>
        <taxon>Clohesyomyces</taxon>
    </lineage>
</organism>
<comment type="caution">
    <text evidence="2">The sequence shown here is derived from an EMBL/GenBank/DDBJ whole genome shotgun (WGS) entry which is preliminary data.</text>
</comment>
<evidence type="ECO:0000313" key="3">
    <source>
        <dbReference type="Proteomes" id="UP000193144"/>
    </source>
</evidence>
<reference evidence="2 3" key="1">
    <citation type="submission" date="2016-07" db="EMBL/GenBank/DDBJ databases">
        <title>Pervasive Adenine N6-methylation of Active Genes in Fungi.</title>
        <authorList>
            <consortium name="DOE Joint Genome Institute"/>
            <person name="Mondo S.J."/>
            <person name="Dannebaum R.O."/>
            <person name="Kuo R.C."/>
            <person name="Labutti K."/>
            <person name="Haridas S."/>
            <person name="Kuo A."/>
            <person name="Salamov A."/>
            <person name="Ahrendt S.R."/>
            <person name="Lipzen A."/>
            <person name="Sullivan W."/>
            <person name="Andreopoulos W.B."/>
            <person name="Clum A."/>
            <person name="Lindquist E."/>
            <person name="Daum C."/>
            <person name="Ramamoorthy G.K."/>
            <person name="Gryganskyi A."/>
            <person name="Culley D."/>
            <person name="Magnuson J.K."/>
            <person name="James T.Y."/>
            <person name="O'Malley M.A."/>
            <person name="Stajich J.E."/>
            <person name="Spatafora J.W."/>
            <person name="Visel A."/>
            <person name="Grigoriev I.V."/>
        </authorList>
    </citation>
    <scope>NUCLEOTIDE SEQUENCE [LARGE SCALE GENOMIC DNA]</scope>
    <source>
        <strain evidence="2 3">CBS 115471</strain>
    </source>
</reference>
<proteinExistence type="predicted"/>
<dbReference type="InterPro" id="IPR013785">
    <property type="entry name" value="Aldolase_TIM"/>
</dbReference>
<evidence type="ECO:0000313" key="2">
    <source>
        <dbReference type="EMBL" id="ORY15688.1"/>
    </source>
</evidence>